<organism evidence="3 4">
    <name type="scientific">Suipraeoptans intestinalis</name>
    <dbReference type="NCBI Taxonomy" id="2606628"/>
    <lineage>
        <taxon>Bacteria</taxon>
        <taxon>Bacillati</taxon>
        <taxon>Bacillota</taxon>
        <taxon>Clostridia</taxon>
        <taxon>Lachnospirales</taxon>
        <taxon>Lachnospiraceae</taxon>
        <taxon>Suipraeoptans</taxon>
    </lineage>
</organism>
<dbReference type="EMBL" id="VULY01000018">
    <property type="protein sequence ID" value="MSR93055.1"/>
    <property type="molecule type" value="Genomic_DNA"/>
</dbReference>
<comment type="caution">
    <text evidence="3">The sequence shown here is derived from an EMBL/GenBank/DDBJ whole genome shotgun (WGS) entry which is preliminary data.</text>
</comment>
<reference evidence="3 4" key="1">
    <citation type="submission" date="2019-08" db="EMBL/GenBank/DDBJ databases">
        <title>In-depth cultivation of the pig gut microbiome towards novel bacterial diversity and tailored functional studies.</title>
        <authorList>
            <person name="Wylensek D."/>
            <person name="Hitch T.C.A."/>
            <person name="Clavel T."/>
        </authorList>
    </citation>
    <scope>NUCLEOTIDE SEQUENCE [LARGE SCALE GENOMIC DNA]</scope>
    <source>
        <strain evidence="3 4">68-1-5</strain>
    </source>
</reference>
<feature type="region of interest" description="Disordered" evidence="1">
    <location>
        <begin position="50"/>
        <end position="84"/>
    </location>
</feature>
<evidence type="ECO:0000256" key="1">
    <source>
        <dbReference type="SAM" id="MobiDB-lite"/>
    </source>
</evidence>
<accession>A0A6N7UXL0</accession>
<keyword evidence="4" id="KW-1185">Reference proteome</keyword>
<evidence type="ECO:0000313" key="4">
    <source>
        <dbReference type="Proteomes" id="UP000434409"/>
    </source>
</evidence>
<keyword evidence="2" id="KW-0472">Membrane</keyword>
<dbReference type="RefSeq" id="WP_154475751.1">
    <property type="nucleotide sequence ID" value="NZ_JAQYBV010000058.1"/>
</dbReference>
<keyword evidence="2" id="KW-1133">Transmembrane helix</keyword>
<name>A0A6N7UXL0_9FIRM</name>
<protein>
    <submittedName>
        <fullName evidence="3">Uncharacterized protein</fullName>
    </submittedName>
</protein>
<dbReference type="Proteomes" id="UP000434409">
    <property type="component" value="Unassembled WGS sequence"/>
</dbReference>
<dbReference type="AlphaFoldDB" id="A0A6N7UXL0"/>
<feature type="compositionally biased region" description="Basic and acidic residues" evidence="1">
    <location>
        <begin position="50"/>
        <end position="68"/>
    </location>
</feature>
<keyword evidence="2" id="KW-0812">Transmembrane</keyword>
<proteinExistence type="predicted"/>
<evidence type="ECO:0000313" key="3">
    <source>
        <dbReference type="EMBL" id="MSR93055.1"/>
    </source>
</evidence>
<feature type="transmembrane region" description="Helical" evidence="2">
    <location>
        <begin position="20"/>
        <end position="39"/>
    </location>
</feature>
<evidence type="ECO:0000256" key="2">
    <source>
        <dbReference type="SAM" id="Phobius"/>
    </source>
</evidence>
<gene>
    <name evidence="3" type="ORF">FYJ34_01860</name>
</gene>
<sequence>MYICEKERKHCVCHIRHEELQPFIILIITSLHGLFYGFLEIGRTFFEKQRDQETKTGKNSREEKDMIQDQKTGGRKTDQEGRKTCKISAKNKNTDCKKMKRNVK</sequence>